<dbReference type="AlphaFoldDB" id="A0A1G7CNY0"/>
<dbReference type="EMBL" id="FNAP01000006">
    <property type="protein sequence ID" value="SDE40923.1"/>
    <property type="molecule type" value="Genomic_DNA"/>
</dbReference>
<evidence type="ECO:0000256" key="1">
    <source>
        <dbReference type="ARBA" id="ARBA00005196"/>
    </source>
</evidence>
<comment type="catalytic activity">
    <reaction evidence="7 8">
        <text>(2S,6S)-2,6-diaminopimelate = meso-2,6-diaminopimelate</text>
        <dbReference type="Rhea" id="RHEA:15393"/>
        <dbReference type="ChEBI" id="CHEBI:57609"/>
        <dbReference type="ChEBI" id="CHEBI:57791"/>
        <dbReference type="EC" id="5.1.1.7"/>
    </reaction>
</comment>
<feature type="binding site" evidence="8">
    <location>
        <position position="248"/>
    </location>
    <ligand>
        <name>substrate</name>
    </ligand>
</feature>
<keyword evidence="6 8" id="KW-0413">Isomerase</keyword>
<gene>
    <name evidence="8" type="primary">dapF</name>
    <name evidence="10" type="ORF">SAMN05421720_106156</name>
</gene>
<dbReference type="HAMAP" id="MF_00197">
    <property type="entry name" value="DAP_epimerase"/>
    <property type="match status" value="1"/>
</dbReference>
<accession>A0A1G7CNY0</accession>
<feature type="site" description="Could be important to modulate the pK values of the two catalytic cysteine residues" evidence="8">
    <location>
        <position position="266"/>
    </location>
</feature>
<keyword evidence="11" id="KW-1185">Reference proteome</keyword>
<feature type="binding site" evidence="8">
    <location>
        <position position="125"/>
    </location>
    <ligand>
        <name>substrate</name>
    </ligand>
</feature>
<protein>
    <recommendedName>
        <fullName evidence="3 8">Diaminopimelate epimerase</fullName>
        <shortName evidence="8">DAP epimerase</shortName>
        <ecNumber evidence="3 8">5.1.1.7</ecNumber>
    </recommendedName>
    <alternativeName>
        <fullName evidence="8">PLP-independent amino acid racemase</fullName>
    </alternativeName>
</protein>
<dbReference type="Proteomes" id="UP000199412">
    <property type="component" value="Unassembled WGS sequence"/>
</dbReference>
<sequence>MPLGLLPPSEGGWEIRAWGSCQTPSESRLNGDRSKMRTSDRPLPAFRRRPITRAMEQSGLTFRKMHGLGNDFVVVDARTRPFDPTPAQARRLADRRVGVGCDQIITIEPPRPEHPGSTAFMGIRNADGGTVEACGNATRCVARLLMDEAGTDRVVLGTLAGPLIAERADGDSVRVDMGRASTDAAVLDLSHPCDPLHLDLRLPPFNDAVGVSVGNPHVVALVPDAESVDLRGTGPIIEHHDLFPDRVNAEVVSVRPDGSLRMRVWERGAGITRACGTGACAVVVAAVIRGAIPRQPTTVMLDGGPLRIDWRAGDDHVLMTGPVATVFTGTLHESLLS</sequence>
<name>A0A1G7CNY0_9PROT</name>
<feature type="binding site" evidence="8">
    <location>
        <position position="215"/>
    </location>
    <ligand>
        <name>substrate</name>
    </ligand>
</feature>
<dbReference type="Gene3D" id="3.10.310.10">
    <property type="entry name" value="Diaminopimelate Epimerase, Chain A, domain 1"/>
    <property type="match status" value="2"/>
</dbReference>
<keyword evidence="4 8" id="KW-0028">Amino-acid biosynthesis</keyword>
<dbReference type="SUPFAM" id="SSF54506">
    <property type="entry name" value="Diaminopimelate epimerase-like"/>
    <property type="match status" value="2"/>
</dbReference>
<feature type="active site" description="Proton donor" evidence="8">
    <location>
        <position position="134"/>
    </location>
</feature>
<keyword evidence="5 8" id="KW-0457">Lysine biosynthesis</keyword>
<evidence type="ECO:0000313" key="10">
    <source>
        <dbReference type="EMBL" id="SDE40923.1"/>
    </source>
</evidence>
<feature type="site" description="Could be important to modulate the pK values of the two catalytic cysteine residues" evidence="8">
    <location>
        <position position="217"/>
    </location>
</feature>
<comment type="function">
    <text evidence="8">Catalyzes the stereoinversion of LL-2,6-diaminopimelate (L,L-DAP) to meso-diaminopimelate (meso-DAP), a precursor of L-lysine and an essential component of the bacterial peptidoglycan.</text>
</comment>
<evidence type="ECO:0000256" key="7">
    <source>
        <dbReference type="ARBA" id="ARBA00051712"/>
    </source>
</evidence>
<feature type="binding site" evidence="8">
    <location>
        <position position="70"/>
    </location>
    <ligand>
        <name>substrate</name>
    </ligand>
</feature>
<dbReference type="NCBIfam" id="TIGR00652">
    <property type="entry name" value="DapF"/>
    <property type="match status" value="1"/>
</dbReference>
<organism evidence="10 11">
    <name type="scientific">Rhodospira trueperi</name>
    <dbReference type="NCBI Taxonomy" id="69960"/>
    <lineage>
        <taxon>Bacteria</taxon>
        <taxon>Pseudomonadati</taxon>
        <taxon>Pseudomonadota</taxon>
        <taxon>Alphaproteobacteria</taxon>
        <taxon>Rhodospirillales</taxon>
        <taxon>Rhodospirillaceae</taxon>
        <taxon>Rhodospira</taxon>
    </lineage>
</organism>
<feature type="binding site" evidence="8">
    <location>
        <begin position="135"/>
        <end position="136"/>
    </location>
    <ligand>
        <name>substrate</name>
    </ligand>
</feature>
<evidence type="ECO:0000256" key="6">
    <source>
        <dbReference type="ARBA" id="ARBA00023235"/>
    </source>
</evidence>
<evidence type="ECO:0000256" key="3">
    <source>
        <dbReference type="ARBA" id="ARBA00013080"/>
    </source>
</evidence>
<feature type="active site" evidence="9">
    <location>
        <position position="134"/>
    </location>
</feature>
<dbReference type="PANTHER" id="PTHR31689">
    <property type="entry name" value="DIAMINOPIMELATE EPIMERASE, CHLOROPLASTIC"/>
    <property type="match status" value="1"/>
</dbReference>
<evidence type="ECO:0000313" key="11">
    <source>
        <dbReference type="Proteomes" id="UP000199412"/>
    </source>
</evidence>
<dbReference type="GO" id="GO:0008837">
    <property type="term" value="F:diaminopimelate epimerase activity"/>
    <property type="evidence" value="ECO:0007669"/>
    <property type="project" value="UniProtKB-UniRule"/>
</dbReference>
<evidence type="ECO:0000256" key="8">
    <source>
        <dbReference type="HAMAP-Rule" id="MF_00197"/>
    </source>
</evidence>
<evidence type="ECO:0000256" key="9">
    <source>
        <dbReference type="PROSITE-ProRule" id="PRU10125"/>
    </source>
</evidence>
<evidence type="ECO:0000256" key="4">
    <source>
        <dbReference type="ARBA" id="ARBA00022605"/>
    </source>
</evidence>
<dbReference type="EC" id="5.1.1.7" evidence="3 8"/>
<dbReference type="UniPathway" id="UPA00034">
    <property type="reaction ID" value="UER00025"/>
</dbReference>
<evidence type="ECO:0000256" key="5">
    <source>
        <dbReference type="ARBA" id="ARBA00023154"/>
    </source>
</evidence>
<feature type="active site" description="Proton acceptor" evidence="8">
    <location>
        <position position="275"/>
    </location>
</feature>
<comment type="similarity">
    <text evidence="2 8">Belongs to the diaminopimelate epimerase family.</text>
</comment>
<feature type="binding site" evidence="8">
    <location>
        <begin position="266"/>
        <end position="267"/>
    </location>
    <ligand>
        <name>substrate</name>
    </ligand>
</feature>
<dbReference type="PROSITE" id="PS01326">
    <property type="entry name" value="DAP_EPIMERASE"/>
    <property type="match status" value="1"/>
</dbReference>
<reference evidence="10 11" key="1">
    <citation type="submission" date="2016-10" db="EMBL/GenBank/DDBJ databases">
        <authorList>
            <person name="de Groot N.N."/>
        </authorList>
    </citation>
    <scope>NUCLEOTIDE SEQUENCE [LARGE SCALE GENOMIC DNA]</scope>
    <source>
        <strain evidence="10 11">ATCC 700224</strain>
    </source>
</reference>
<comment type="subunit">
    <text evidence="8">Homodimer.</text>
</comment>
<comment type="subcellular location">
    <subcellularLocation>
        <location evidence="8">Cytoplasm</location>
    </subcellularLocation>
</comment>
<dbReference type="STRING" id="69960.SAMN05421720_106156"/>
<feature type="binding site" evidence="8">
    <location>
        <position position="103"/>
    </location>
    <ligand>
        <name>substrate</name>
    </ligand>
</feature>
<dbReference type="InterPro" id="IPR018510">
    <property type="entry name" value="DAP_epimerase_AS"/>
</dbReference>
<dbReference type="GO" id="GO:0005829">
    <property type="term" value="C:cytosol"/>
    <property type="evidence" value="ECO:0007669"/>
    <property type="project" value="TreeGrafter"/>
</dbReference>
<dbReference type="PANTHER" id="PTHR31689:SF0">
    <property type="entry name" value="DIAMINOPIMELATE EPIMERASE"/>
    <property type="match status" value="1"/>
</dbReference>
<dbReference type="Pfam" id="PF01678">
    <property type="entry name" value="DAP_epimerase"/>
    <property type="match status" value="2"/>
</dbReference>
<dbReference type="GO" id="GO:0009089">
    <property type="term" value="P:lysine biosynthetic process via diaminopimelate"/>
    <property type="evidence" value="ECO:0007669"/>
    <property type="project" value="UniProtKB-UniRule"/>
</dbReference>
<proteinExistence type="inferred from homology"/>
<comment type="pathway">
    <text evidence="1 8">Amino-acid biosynthesis; L-lysine biosynthesis via DAP pathway; DL-2,6-diaminopimelate from LL-2,6-diaminopimelate: step 1/1.</text>
</comment>
<feature type="binding site" evidence="8">
    <location>
        <begin position="276"/>
        <end position="277"/>
    </location>
    <ligand>
        <name>substrate</name>
    </ligand>
</feature>
<keyword evidence="8" id="KW-0963">Cytoplasm</keyword>
<dbReference type="InterPro" id="IPR001653">
    <property type="entry name" value="DAP_epimerase_DapF"/>
</dbReference>
<evidence type="ECO:0000256" key="2">
    <source>
        <dbReference type="ARBA" id="ARBA00010219"/>
    </source>
</evidence>